<accession>A0A4S2N594</accession>
<evidence type="ECO:0000256" key="1">
    <source>
        <dbReference type="ARBA" id="ARBA00004572"/>
    </source>
</evidence>
<dbReference type="PANTHER" id="PTHR34944:SF2">
    <property type="entry name" value="MITOCHONDRIAL IMPORT RECEPTOR SUBUNIT TOM7"/>
    <property type="match status" value="1"/>
</dbReference>
<keyword evidence="8" id="KW-0496">Mitochondrion</keyword>
<dbReference type="GO" id="GO:0045040">
    <property type="term" value="P:protein insertion into mitochondrial outer membrane"/>
    <property type="evidence" value="ECO:0007669"/>
    <property type="project" value="TreeGrafter"/>
</dbReference>
<evidence type="ECO:0000256" key="8">
    <source>
        <dbReference type="ARBA" id="ARBA00023128"/>
    </source>
</evidence>
<evidence type="ECO:0000256" key="9">
    <source>
        <dbReference type="ARBA" id="ARBA00023136"/>
    </source>
</evidence>
<dbReference type="GO" id="GO:0030150">
    <property type="term" value="P:protein import into mitochondrial matrix"/>
    <property type="evidence" value="ECO:0007669"/>
    <property type="project" value="InterPro"/>
</dbReference>
<protein>
    <submittedName>
        <fullName evidence="11">Tom7-domain-containing protein</fullName>
    </submittedName>
</protein>
<keyword evidence="12" id="KW-1185">Reference proteome</keyword>
<dbReference type="Proteomes" id="UP000298138">
    <property type="component" value="Unassembled WGS sequence"/>
</dbReference>
<evidence type="ECO:0000256" key="2">
    <source>
        <dbReference type="ARBA" id="ARBA00010917"/>
    </source>
</evidence>
<evidence type="ECO:0000313" key="12">
    <source>
        <dbReference type="Proteomes" id="UP000298138"/>
    </source>
</evidence>
<evidence type="ECO:0000256" key="4">
    <source>
        <dbReference type="ARBA" id="ARBA00022692"/>
    </source>
</evidence>
<dbReference type="GO" id="GO:0005742">
    <property type="term" value="C:mitochondrial outer membrane translocase complex"/>
    <property type="evidence" value="ECO:0007669"/>
    <property type="project" value="InterPro"/>
</dbReference>
<dbReference type="EMBL" id="ML220113">
    <property type="protein sequence ID" value="TGZ84400.1"/>
    <property type="molecule type" value="Genomic_DNA"/>
</dbReference>
<feature type="transmembrane region" description="Helical" evidence="10">
    <location>
        <begin position="20"/>
        <end position="36"/>
    </location>
</feature>
<evidence type="ECO:0000256" key="7">
    <source>
        <dbReference type="ARBA" id="ARBA00022989"/>
    </source>
</evidence>
<evidence type="ECO:0000256" key="10">
    <source>
        <dbReference type="SAM" id="Phobius"/>
    </source>
</evidence>
<keyword evidence="7 10" id="KW-1133">Transmembrane helix</keyword>
<reference evidence="11 12" key="1">
    <citation type="submission" date="2019-04" db="EMBL/GenBank/DDBJ databases">
        <title>Comparative genomics and transcriptomics to analyze fruiting body development in filamentous ascomycetes.</title>
        <authorList>
            <consortium name="DOE Joint Genome Institute"/>
            <person name="Lutkenhaus R."/>
            <person name="Traeger S."/>
            <person name="Breuer J."/>
            <person name="Kuo A."/>
            <person name="Lipzen A."/>
            <person name="Pangilinan J."/>
            <person name="Dilworth D."/>
            <person name="Sandor L."/>
            <person name="Poggeler S."/>
            <person name="Barry K."/>
            <person name="Grigoriev I.V."/>
            <person name="Nowrousian M."/>
        </authorList>
    </citation>
    <scope>NUCLEOTIDE SEQUENCE [LARGE SCALE GENOMIC DNA]</scope>
    <source>
        <strain evidence="11 12">CBS 389.68</strain>
    </source>
</reference>
<keyword evidence="9 10" id="KW-0472">Membrane</keyword>
<dbReference type="InParanoid" id="A0A4S2N594"/>
<comment type="subcellular location">
    <subcellularLocation>
        <location evidence="1">Mitochondrion outer membrane</location>
        <topology evidence="1">Single-pass membrane protein</topology>
    </subcellularLocation>
</comment>
<dbReference type="AlphaFoldDB" id="A0A4S2N594"/>
<comment type="similarity">
    <text evidence="2">Belongs to the Tom7 family.</text>
</comment>
<sequence length="52" mass="6073">MHISEENKERLSRLIDFGRIAIHYGYLPLIIYLGYTRSEPKPAFIRLISPLA</sequence>
<evidence type="ECO:0000256" key="6">
    <source>
        <dbReference type="ARBA" id="ARBA00022927"/>
    </source>
</evidence>
<keyword evidence="3" id="KW-0813">Transport</keyword>
<gene>
    <name evidence="11" type="ORF">EX30DRAFT_393902</name>
</gene>
<dbReference type="Pfam" id="PF08038">
    <property type="entry name" value="Tom7"/>
    <property type="match status" value="1"/>
</dbReference>
<evidence type="ECO:0000256" key="5">
    <source>
        <dbReference type="ARBA" id="ARBA00022787"/>
    </source>
</evidence>
<dbReference type="FunCoup" id="A0A4S2N594">
    <property type="interactions" value="30"/>
</dbReference>
<evidence type="ECO:0000313" key="11">
    <source>
        <dbReference type="EMBL" id="TGZ84400.1"/>
    </source>
</evidence>
<dbReference type="STRING" id="341454.A0A4S2N594"/>
<dbReference type="InterPro" id="IPR012621">
    <property type="entry name" value="Tom7"/>
</dbReference>
<proteinExistence type="inferred from homology"/>
<dbReference type="PANTHER" id="PTHR34944">
    <property type="entry name" value="MITOCHONDRIAL IMPORT RECEPTOR SUBUNIT TOM7"/>
    <property type="match status" value="1"/>
</dbReference>
<keyword evidence="6" id="KW-0653">Protein transport</keyword>
<name>A0A4S2N594_9PEZI</name>
<organism evidence="11 12">
    <name type="scientific">Ascodesmis nigricans</name>
    <dbReference type="NCBI Taxonomy" id="341454"/>
    <lineage>
        <taxon>Eukaryota</taxon>
        <taxon>Fungi</taxon>
        <taxon>Dikarya</taxon>
        <taxon>Ascomycota</taxon>
        <taxon>Pezizomycotina</taxon>
        <taxon>Pezizomycetes</taxon>
        <taxon>Pezizales</taxon>
        <taxon>Ascodesmidaceae</taxon>
        <taxon>Ascodesmis</taxon>
    </lineage>
</organism>
<evidence type="ECO:0000256" key="3">
    <source>
        <dbReference type="ARBA" id="ARBA00022448"/>
    </source>
</evidence>
<keyword evidence="4 10" id="KW-0812">Transmembrane</keyword>
<keyword evidence="5" id="KW-1000">Mitochondrion outer membrane</keyword>